<gene>
    <name evidence="2" type="ORF">N5580_19015</name>
</gene>
<geneLocation type="plasmid" evidence="2 3">
    <name>pGABEKP28_1</name>
</geneLocation>
<evidence type="ECO:0000313" key="3">
    <source>
        <dbReference type="Proteomes" id="UP001211544"/>
    </source>
</evidence>
<evidence type="ECO:0000256" key="1">
    <source>
        <dbReference type="SAM" id="MobiDB-lite"/>
    </source>
</evidence>
<reference evidence="2 3" key="1">
    <citation type="journal article" date="2022" name="J Glob Antimicrob Resist">
        <title>First complete genome of a multidrug resistant strain of the novel human pathogen Kalamiella piersonii (GABEKP28) identified in human saliva.</title>
        <authorList>
            <person name="McDonagh F."/>
            <person name="Singh N.K."/>
            <person name="Venkateswaran K."/>
            <person name="Lonappan A.M."/>
            <person name="Hallahan B."/>
            <person name="Tuohy A."/>
            <person name="Burke L."/>
            <person name="Kovarova A."/>
            <person name="Miliotis G."/>
        </authorList>
    </citation>
    <scope>NUCLEOTIDE SEQUENCE [LARGE SCALE GENOMIC DNA]</scope>
    <source>
        <strain evidence="2 3">GABEKP28</strain>
    </source>
</reference>
<keyword evidence="3" id="KW-1185">Reference proteome</keyword>
<feature type="region of interest" description="Disordered" evidence="1">
    <location>
        <begin position="81"/>
        <end position="102"/>
    </location>
</feature>
<dbReference type="EMBL" id="CP104759">
    <property type="protein sequence ID" value="WBG93174.1"/>
    <property type="molecule type" value="Genomic_DNA"/>
</dbReference>
<sequence length="102" mass="11934">MLFRNDEIGHAIIGEAVISLALGEKEISVETLIAELSLMAENETRAARLTEITEARRWLKRYQHHDNRDRTELHWLTVASREDKGRHSEDVIRLRSENDDER</sequence>
<name>A0AAJ5QP36_9GAMM</name>
<dbReference type="KEGG" id="kpie:N5580_19015"/>
<keyword evidence="2" id="KW-0614">Plasmid</keyword>
<protein>
    <submittedName>
        <fullName evidence="2">Uncharacterized protein</fullName>
    </submittedName>
</protein>
<dbReference type="RefSeq" id="WP_120456515.1">
    <property type="nucleotide sequence ID" value="NZ_CP104759.1"/>
</dbReference>
<dbReference type="Proteomes" id="UP001211544">
    <property type="component" value="Plasmid pGABEKP28_1"/>
</dbReference>
<organism evidence="2 3">
    <name type="scientific">Pantoea piersonii</name>
    <dbReference type="NCBI Taxonomy" id="2364647"/>
    <lineage>
        <taxon>Bacteria</taxon>
        <taxon>Pseudomonadati</taxon>
        <taxon>Pseudomonadota</taxon>
        <taxon>Gammaproteobacteria</taxon>
        <taxon>Enterobacterales</taxon>
        <taxon>Erwiniaceae</taxon>
        <taxon>Pantoea</taxon>
    </lineage>
</organism>
<proteinExistence type="predicted"/>
<dbReference type="GeneID" id="78234948"/>
<evidence type="ECO:0000313" key="2">
    <source>
        <dbReference type="EMBL" id="WBG93174.1"/>
    </source>
</evidence>
<accession>A0AAJ5QP36</accession>
<dbReference type="AlphaFoldDB" id="A0AAJ5QP36"/>